<comment type="function">
    <text evidence="13">Microtubule inner protein (MIP) part of the dynein-decorated doublet microtubules (DMTs) in cilia axoneme, which is required for motile cilia beating. May play a role in the control of meiotic division and germ cell differentiation through regulation of pairing and recombination during meiosis. Required for sperm flagella assembly. May play a role in the assembly and function of the outer dynein arm-docking complex (ODA-DC). ODA-DC mediates outer dynein arms (ODA) binding onto the axonemal doublet microtubules.</text>
</comment>
<keyword evidence="10" id="KW-0539">Nucleus</keyword>
<evidence type="ECO:0000313" key="18">
    <source>
        <dbReference type="Proteomes" id="UP000008237"/>
    </source>
</evidence>
<name>E2BC68_HARSA</name>
<dbReference type="Proteomes" id="UP000008237">
    <property type="component" value="Unassembled WGS sequence"/>
</dbReference>
<keyword evidence="9" id="KW-0206">Cytoskeleton</keyword>
<keyword evidence="6" id="KW-0282">Flagellum</keyword>
<protein>
    <recommendedName>
        <fullName evidence="4">Meiosis-specific nuclear structural protein 1</fullName>
    </recommendedName>
</protein>
<dbReference type="GO" id="GO:0051321">
    <property type="term" value="P:meiotic cell cycle"/>
    <property type="evidence" value="ECO:0007669"/>
    <property type="project" value="UniProtKB-KW"/>
</dbReference>
<keyword evidence="11" id="KW-0469">Meiosis</keyword>
<reference evidence="17 18" key="1">
    <citation type="journal article" date="2010" name="Science">
        <title>Genomic comparison of the ants Camponotus floridanus and Harpegnathos saltator.</title>
        <authorList>
            <person name="Bonasio R."/>
            <person name="Zhang G."/>
            <person name="Ye C."/>
            <person name="Mutti N.S."/>
            <person name="Fang X."/>
            <person name="Qin N."/>
            <person name="Donahue G."/>
            <person name="Yang P."/>
            <person name="Li Q."/>
            <person name="Li C."/>
            <person name="Zhang P."/>
            <person name="Huang Z."/>
            <person name="Berger S.L."/>
            <person name="Reinberg D."/>
            <person name="Wang J."/>
            <person name="Liebig J."/>
        </authorList>
    </citation>
    <scope>NUCLEOTIDE SEQUENCE [LARGE SCALE GENOMIC DNA]</scope>
    <source>
        <strain evidence="17 18">R22 G/1</strain>
    </source>
</reference>
<dbReference type="InParanoid" id="E2BC68"/>
<dbReference type="OrthoDB" id="197839at2759"/>
<feature type="region of interest" description="Disordered" evidence="15">
    <location>
        <begin position="388"/>
        <end position="416"/>
    </location>
</feature>
<evidence type="ECO:0000256" key="11">
    <source>
        <dbReference type="ARBA" id="ARBA00023254"/>
    </source>
</evidence>
<feature type="coiled-coil region" evidence="14">
    <location>
        <begin position="39"/>
        <end position="234"/>
    </location>
</feature>
<keyword evidence="18" id="KW-1185">Reference proteome</keyword>
<evidence type="ECO:0000256" key="2">
    <source>
        <dbReference type="ARBA" id="ARBA00004611"/>
    </source>
</evidence>
<keyword evidence="7 14" id="KW-0175">Coiled coil</keyword>
<dbReference type="GO" id="GO:0005634">
    <property type="term" value="C:nucleus"/>
    <property type="evidence" value="ECO:0007669"/>
    <property type="project" value="UniProtKB-SubCell"/>
</dbReference>
<evidence type="ECO:0000256" key="7">
    <source>
        <dbReference type="ARBA" id="ARBA00023054"/>
    </source>
</evidence>
<evidence type="ECO:0000256" key="10">
    <source>
        <dbReference type="ARBA" id="ARBA00023242"/>
    </source>
</evidence>
<sequence length="416" mass="50162">MAEGPSSEEETRGMSVNYIAKFRRSCRNRRSHDEVADLAAELQRAYTAKELQAQLEEKQRRRQAELVQERECAELARLRQREASAEDLRRRAEILRRGEEYRRQLDEQLTRKERERRVLAEEAREYRKTLEEMDRAQEERECSNASEKKRELVVKTRRERLILEEVKEARRQVEREAEERKRRQDLEYLRQMDERSEEVNRLRQEQIERRESVLLEATRMILDAEARKQEREERLFDLVAEEIRCELVIREREQAARRRRMRQELVAGLEEQIILTEQCKRRLVEEDRAWAEDVMRKIMEDERLARCTAEAKRRMKVQHREDLENLIAHRRRIREEEIARMEETIKEEQRLARLEAECAKEQRRRLLTVHAADIANFVNRAALTAEERRILDETSKGNRDTGYVDDEAGDGEAKEN</sequence>
<evidence type="ECO:0000256" key="13">
    <source>
        <dbReference type="ARBA" id="ARBA00046114"/>
    </source>
</evidence>
<keyword evidence="8" id="KW-0969">Cilium</keyword>
<proteinExistence type="inferred from homology"/>
<comment type="similarity">
    <text evidence="3">Belongs to the MNS1 family.</text>
</comment>
<evidence type="ECO:0000256" key="9">
    <source>
        <dbReference type="ARBA" id="ARBA00023212"/>
    </source>
</evidence>
<keyword evidence="5" id="KW-0963">Cytoplasm</keyword>
<evidence type="ECO:0000256" key="1">
    <source>
        <dbReference type="ARBA" id="ARBA00004123"/>
    </source>
</evidence>
<feature type="coiled-coil region" evidence="14">
    <location>
        <begin position="316"/>
        <end position="364"/>
    </location>
</feature>
<dbReference type="STRING" id="610380.E2BC68"/>
<dbReference type="PhylomeDB" id="E2BC68"/>
<evidence type="ECO:0000256" key="15">
    <source>
        <dbReference type="SAM" id="MobiDB-lite"/>
    </source>
</evidence>
<evidence type="ECO:0000256" key="3">
    <source>
        <dbReference type="ARBA" id="ARBA00009158"/>
    </source>
</evidence>
<evidence type="ECO:0000256" key="5">
    <source>
        <dbReference type="ARBA" id="ARBA00022490"/>
    </source>
</evidence>
<dbReference type="KEGG" id="hst:105181213"/>
<dbReference type="Pfam" id="PF13868">
    <property type="entry name" value="TPH"/>
    <property type="match status" value="1"/>
</dbReference>
<accession>E2BC68</accession>
<evidence type="ECO:0000256" key="14">
    <source>
        <dbReference type="SAM" id="Coils"/>
    </source>
</evidence>
<dbReference type="EMBL" id="GL447256">
    <property type="protein sequence ID" value="EFN86695.1"/>
    <property type="molecule type" value="Genomic_DNA"/>
</dbReference>
<comment type="subcellular location">
    <subcellularLocation>
        <location evidence="2">Cytoplasm</location>
        <location evidence="2">Cytoskeleton</location>
        <location evidence="2">Flagellum axoneme</location>
    </subcellularLocation>
    <subcellularLocation>
        <location evidence="1">Nucleus</location>
    </subcellularLocation>
</comment>
<dbReference type="InterPro" id="IPR043597">
    <property type="entry name" value="TPH_dom"/>
</dbReference>
<evidence type="ECO:0000256" key="12">
    <source>
        <dbReference type="ARBA" id="ARBA00023273"/>
    </source>
</evidence>
<dbReference type="AlphaFoldDB" id="E2BC68"/>
<feature type="domain" description="Trichohyalin-plectin-homology" evidence="16">
    <location>
        <begin position="29"/>
        <end position="379"/>
    </location>
</feature>
<organism evidence="18">
    <name type="scientific">Harpegnathos saltator</name>
    <name type="common">Jerdon's jumping ant</name>
    <dbReference type="NCBI Taxonomy" id="610380"/>
    <lineage>
        <taxon>Eukaryota</taxon>
        <taxon>Metazoa</taxon>
        <taxon>Ecdysozoa</taxon>
        <taxon>Arthropoda</taxon>
        <taxon>Hexapoda</taxon>
        <taxon>Insecta</taxon>
        <taxon>Pterygota</taxon>
        <taxon>Neoptera</taxon>
        <taxon>Endopterygota</taxon>
        <taxon>Hymenoptera</taxon>
        <taxon>Apocrita</taxon>
        <taxon>Aculeata</taxon>
        <taxon>Formicoidea</taxon>
        <taxon>Formicidae</taxon>
        <taxon>Ponerinae</taxon>
        <taxon>Ponerini</taxon>
        <taxon>Harpegnathos</taxon>
    </lineage>
</organism>
<evidence type="ECO:0000259" key="16">
    <source>
        <dbReference type="Pfam" id="PF13868"/>
    </source>
</evidence>
<evidence type="ECO:0000313" key="17">
    <source>
        <dbReference type="EMBL" id="EFN86695.1"/>
    </source>
</evidence>
<evidence type="ECO:0000256" key="8">
    <source>
        <dbReference type="ARBA" id="ARBA00023069"/>
    </source>
</evidence>
<feature type="compositionally biased region" description="Basic and acidic residues" evidence="15">
    <location>
        <begin position="388"/>
        <end position="399"/>
    </location>
</feature>
<evidence type="ECO:0000256" key="6">
    <source>
        <dbReference type="ARBA" id="ARBA00022846"/>
    </source>
</evidence>
<evidence type="ECO:0000256" key="4">
    <source>
        <dbReference type="ARBA" id="ARBA00014813"/>
    </source>
</evidence>
<gene>
    <name evidence="17" type="ORF">EAI_12250</name>
</gene>
<dbReference type="PANTHER" id="PTHR19265:SF0">
    <property type="entry name" value="MEIOSIS-SPECIFIC NUCLEAR STRUCTURAL PROTEIN 1"/>
    <property type="match status" value="1"/>
</dbReference>
<dbReference type="InterPro" id="IPR026504">
    <property type="entry name" value="MNS1"/>
</dbReference>
<keyword evidence="12" id="KW-0966">Cell projection</keyword>
<dbReference type="PANTHER" id="PTHR19265">
    <property type="entry name" value="MEIOSIS-SPECIFIC NUCLEAR STRUCTURAL PROTEIN 1"/>
    <property type="match status" value="1"/>
</dbReference>
<dbReference type="OMA" id="QIRNQMV"/>